<dbReference type="EMBL" id="JAVDWU010000009">
    <property type="protein sequence ID" value="MDR7152053.1"/>
    <property type="molecule type" value="Genomic_DNA"/>
</dbReference>
<comment type="similarity">
    <text evidence="7 8">Belongs to the autoinducer synthase family.</text>
</comment>
<name>A0ABU1WS09_9BURK</name>
<dbReference type="RefSeq" id="WP_310320411.1">
    <property type="nucleotide sequence ID" value="NZ_JAVDWU010000009.1"/>
</dbReference>
<evidence type="ECO:0000256" key="4">
    <source>
        <dbReference type="ARBA" id="ARBA00022691"/>
    </source>
</evidence>
<dbReference type="Pfam" id="PF00765">
    <property type="entry name" value="Autoind_synth"/>
    <property type="match status" value="1"/>
</dbReference>
<keyword evidence="5 7" id="KW-0071">Autoinducer synthesis</keyword>
<keyword evidence="3 8" id="KW-0808">Transferase</keyword>
<dbReference type="InterPro" id="IPR016181">
    <property type="entry name" value="Acyl_CoA_acyltransferase"/>
</dbReference>
<organism evidence="9 10">
    <name type="scientific">Hydrogenophaga palleronii</name>
    <dbReference type="NCBI Taxonomy" id="65655"/>
    <lineage>
        <taxon>Bacteria</taxon>
        <taxon>Pseudomonadati</taxon>
        <taxon>Pseudomonadota</taxon>
        <taxon>Betaproteobacteria</taxon>
        <taxon>Burkholderiales</taxon>
        <taxon>Comamonadaceae</taxon>
        <taxon>Hydrogenophaga</taxon>
    </lineage>
</organism>
<dbReference type="InterPro" id="IPR018311">
    <property type="entry name" value="Autoind_synth_CS"/>
</dbReference>
<evidence type="ECO:0000256" key="2">
    <source>
        <dbReference type="ARBA" id="ARBA00022654"/>
    </source>
</evidence>
<proteinExistence type="inferred from homology"/>
<keyword evidence="9" id="KW-0012">Acyltransferase</keyword>
<gene>
    <name evidence="9" type="ORF">J2W49_004029</name>
</gene>
<dbReference type="PRINTS" id="PR01549">
    <property type="entry name" value="AUTOINDCRSYN"/>
</dbReference>
<dbReference type="PROSITE" id="PS51187">
    <property type="entry name" value="AUTOINDUCER_SYNTH_2"/>
    <property type="match status" value="1"/>
</dbReference>
<evidence type="ECO:0000256" key="1">
    <source>
        <dbReference type="ARBA" id="ARBA00012340"/>
    </source>
</evidence>
<sequence length="197" mass="22195">MNHHVNIHRPLQMNKSDLNAMFKLRYSVFHDRLGWDVQTKDGMERDEFDDLPEVSYVLAKDADGSVDACWRLLPTTGPYMLRLTFPELLHGQAAPMSEDCWELSRFAVATDRVGTSNATFGPMSMALMRQSAEFALENNITRYVSVTTPVMERMLRQQGLHVHRIGPSIRIGVASAVAVVIEVDDITLAAIKIRPPQ</sequence>
<evidence type="ECO:0000313" key="10">
    <source>
        <dbReference type="Proteomes" id="UP001265700"/>
    </source>
</evidence>
<reference evidence="9 10" key="1">
    <citation type="submission" date="2023-07" db="EMBL/GenBank/DDBJ databases">
        <title>Sorghum-associated microbial communities from plants grown in Nebraska, USA.</title>
        <authorList>
            <person name="Schachtman D."/>
        </authorList>
    </citation>
    <scope>NUCLEOTIDE SEQUENCE [LARGE SCALE GENOMIC DNA]</scope>
    <source>
        <strain evidence="9 10">4249</strain>
    </source>
</reference>
<comment type="catalytic activity">
    <reaction evidence="6 8">
        <text>a fatty acyl-[ACP] + S-adenosyl-L-methionine = an N-acyl-L-homoserine lactone + S-methyl-5'-thioadenosine + holo-[ACP] + H(+)</text>
        <dbReference type="Rhea" id="RHEA:10096"/>
        <dbReference type="Rhea" id="RHEA-COMP:9685"/>
        <dbReference type="Rhea" id="RHEA-COMP:14125"/>
        <dbReference type="ChEBI" id="CHEBI:15378"/>
        <dbReference type="ChEBI" id="CHEBI:17509"/>
        <dbReference type="ChEBI" id="CHEBI:55474"/>
        <dbReference type="ChEBI" id="CHEBI:59789"/>
        <dbReference type="ChEBI" id="CHEBI:64479"/>
        <dbReference type="ChEBI" id="CHEBI:138651"/>
        <dbReference type="EC" id="2.3.1.184"/>
    </reaction>
</comment>
<keyword evidence="2 7" id="KW-0673">Quorum sensing</keyword>
<protein>
    <recommendedName>
        <fullName evidence="1 8">Acyl-homoserine-lactone synthase</fullName>
        <ecNumber evidence="1 8">2.3.1.184</ecNumber>
    </recommendedName>
    <alternativeName>
        <fullName evidence="8">Autoinducer synthesis protein</fullName>
    </alternativeName>
</protein>
<keyword evidence="10" id="KW-1185">Reference proteome</keyword>
<keyword evidence="4 8" id="KW-0949">S-adenosyl-L-methionine</keyword>
<evidence type="ECO:0000256" key="3">
    <source>
        <dbReference type="ARBA" id="ARBA00022679"/>
    </source>
</evidence>
<dbReference type="GO" id="GO:0061579">
    <property type="term" value="F:N-acyl homoserine lactone synthase activity"/>
    <property type="evidence" value="ECO:0007669"/>
    <property type="project" value="UniProtKB-EC"/>
</dbReference>
<evidence type="ECO:0000256" key="8">
    <source>
        <dbReference type="RuleBase" id="RU361135"/>
    </source>
</evidence>
<dbReference type="Gene3D" id="3.40.630.30">
    <property type="match status" value="1"/>
</dbReference>
<accession>A0ABU1WS09</accession>
<dbReference type="PANTHER" id="PTHR39322:SF1">
    <property type="entry name" value="ISOVALERYL-HOMOSERINE LACTONE SYNTHASE"/>
    <property type="match status" value="1"/>
</dbReference>
<evidence type="ECO:0000256" key="5">
    <source>
        <dbReference type="ARBA" id="ARBA00022929"/>
    </source>
</evidence>
<evidence type="ECO:0000256" key="6">
    <source>
        <dbReference type="ARBA" id="ARBA00048576"/>
    </source>
</evidence>
<dbReference type="PANTHER" id="PTHR39322">
    <property type="entry name" value="ACYL-HOMOSERINE-LACTONE SYNTHASE"/>
    <property type="match status" value="1"/>
</dbReference>
<evidence type="ECO:0000313" key="9">
    <source>
        <dbReference type="EMBL" id="MDR7152053.1"/>
    </source>
</evidence>
<evidence type="ECO:0000256" key="7">
    <source>
        <dbReference type="PROSITE-ProRule" id="PRU00533"/>
    </source>
</evidence>
<comment type="caution">
    <text evidence="9">The sequence shown here is derived from an EMBL/GenBank/DDBJ whole genome shotgun (WGS) entry which is preliminary data.</text>
</comment>
<dbReference type="EC" id="2.3.1.184" evidence="1 8"/>
<dbReference type="InterPro" id="IPR001690">
    <property type="entry name" value="Autoind_synthase"/>
</dbReference>
<dbReference type="Proteomes" id="UP001265700">
    <property type="component" value="Unassembled WGS sequence"/>
</dbReference>
<dbReference type="PROSITE" id="PS00949">
    <property type="entry name" value="AUTOINDUCER_SYNTH_1"/>
    <property type="match status" value="1"/>
</dbReference>
<dbReference type="SUPFAM" id="SSF55729">
    <property type="entry name" value="Acyl-CoA N-acyltransferases (Nat)"/>
    <property type="match status" value="1"/>
</dbReference>